<gene>
    <name evidence="1" type="ORF">CLV71_10519</name>
</gene>
<dbReference type="Proteomes" id="UP000294927">
    <property type="component" value="Unassembled WGS sequence"/>
</dbReference>
<keyword evidence="2" id="KW-1185">Reference proteome</keyword>
<proteinExistence type="predicted"/>
<evidence type="ECO:0000313" key="2">
    <source>
        <dbReference type="Proteomes" id="UP000294927"/>
    </source>
</evidence>
<sequence>MSDHNAPIFEEVRRLLPHVDFQHVELTPPEPATPPSSEPESQ</sequence>
<comment type="caution">
    <text evidence="1">The sequence shown here is derived from an EMBL/GenBank/DDBJ whole genome shotgun (WGS) entry which is preliminary data.</text>
</comment>
<name>A0A4R7VQ77_9PSEU</name>
<organism evidence="1 2">
    <name type="scientific">Actinophytocola oryzae</name>
    <dbReference type="NCBI Taxonomy" id="502181"/>
    <lineage>
        <taxon>Bacteria</taxon>
        <taxon>Bacillati</taxon>
        <taxon>Actinomycetota</taxon>
        <taxon>Actinomycetes</taxon>
        <taxon>Pseudonocardiales</taxon>
        <taxon>Pseudonocardiaceae</taxon>
    </lineage>
</organism>
<evidence type="ECO:0000313" key="1">
    <source>
        <dbReference type="EMBL" id="TDV51890.1"/>
    </source>
</evidence>
<dbReference type="RefSeq" id="WP_279588732.1">
    <property type="nucleotide sequence ID" value="NZ_SOCP01000005.1"/>
</dbReference>
<reference evidence="1 2" key="1">
    <citation type="submission" date="2019-03" db="EMBL/GenBank/DDBJ databases">
        <title>Genomic Encyclopedia of Archaeal and Bacterial Type Strains, Phase II (KMG-II): from individual species to whole genera.</title>
        <authorList>
            <person name="Goeker M."/>
        </authorList>
    </citation>
    <scope>NUCLEOTIDE SEQUENCE [LARGE SCALE GENOMIC DNA]</scope>
    <source>
        <strain evidence="1 2">DSM 45499</strain>
    </source>
</reference>
<dbReference type="EMBL" id="SOCP01000005">
    <property type="protein sequence ID" value="TDV51890.1"/>
    <property type="molecule type" value="Genomic_DNA"/>
</dbReference>
<accession>A0A4R7VQ77</accession>
<protein>
    <submittedName>
        <fullName evidence="1">Uncharacterized protein</fullName>
    </submittedName>
</protein>
<dbReference type="AlphaFoldDB" id="A0A4R7VQ77"/>